<accession>A0A8T0HQF4</accession>
<keyword evidence="2" id="KW-1185">Reference proteome</keyword>
<name>A0A8T0HQF4_CERPU</name>
<evidence type="ECO:0000313" key="2">
    <source>
        <dbReference type="Proteomes" id="UP000822688"/>
    </source>
</evidence>
<dbReference type="EMBL" id="CM026426">
    <property type="protein sequence ID" value="KAG0573162.1"/>
    <property type="molecule type" value="Genomic_DNA"/>
</dbReference>
<feature type="non-terminal residue" evidence="1">
    <location>
        <position position="75"/>
    </location>
</feature>
<comment type="caution">
    <text evidence="1">The sequence shown here is derived from an EMBL/GenBank/DDBJ whole genome shotgun (WGS) entry which is preliminary data.</text>
</comment>
<reference evidence="1" key="1">
    <citation type="submission" date="2020-06" db="EMBL/GenBank/DDBJ databases">
        <title>WGS assembly of Ceratodon purpureus strain R40.</title>
        <authorList>
            <person name="Carey S.B."/>
            <person name="Jenkins J."/>
            <person name="Shu S."/>
            <person name="Lovell J.T."/>
            <person name="Sreedasyam A."/>
            <person name="Maumus F."/>
            <person name="Tiley G.P."/>
            <person name="Fernandez-Pozo N."/>
            <person name="Barry K."/>
            <person name="Chen C."/>
            <person name="Wang M."/>
            <person name="Lipzen A."/>
            <person name="Daum C."/>
            <person name="Saski C.A."/>
            <person name="Payton A.C."/>
            <person name="Mcbreen J.C."/>
            <person name="Conrad R.E."/>
            <person name="Kollar L.M."/>
            <person name="Olsson S."/>
            <person name="Huttunen S."/>
            <person name="Landis J.B."/>
            <person name="Wickett N.J."/>
            <person name="Johnson M.G."/>
            <person name="Rensing S.A."/>
            <person name="Grimwood J."/>
            <person name="Schmutz J."/>
            <person name="Mcdaniel S.F."/>
        </authorList>
    </citation>
    <scope>NUCLEOTIDE SEQUENCE</scope>
    <source>
        <strain evidence="1">R40</strain>
    </source>
</reference>
<evidence type="ECO:0000313" key="1">
    <source>
        <dbReference type="EMBL" id="KAG0573162.1"/>
    </source>
</evidence>
<sequence>ISVGIRSCRTISSKMQREGENTAAQKVALWSQLASFSSFTGFRGILLASHVARDEFKNSSHLTLALAKAFAVTIT</sequence>
<gene>
    <name evidence="1" type="ORF">KC19_VG153700</name>
</gene>
<proteinExistence type="predicted"/>
<feature type="non-terminal residue" evidence="1">
    <location>
        <position position="1"/>
    </location>
</feature>
<dbReference type="Proteomes" id="UP000822688">
    <property type="component" value="Chromosome V"/>
</dbReference>
<organism evidence="1 2">
    <name type="scientific">Ceratodon purpureus</name>
    <name type="common">Fire moss</name>
    <name type="synonym">Dicranum purpureum</name>
    <dbReference type="NCBI Taxonomy" id="3225"/>
    <lineage>
        <taxon>Eukaryota</taxon>
        <taxon>Viridiplantae</taxon>
        <taxon>Streptophyta</taxon>
        <taxon>Embryophyta</taxon>
        <taxon>Bryophyta</taxon>
        <taxon>Bryophytina</taxon>
        <taxon>Bryopsida</taxon>
        <taxon>Dicranidae</taxon>
        <taxon>Pseudoditrichales</taxon>
        <taxon>Ditrichaceae</taxon>
        <taxon>Ceratodon</taxon>
    </lineage>
</organism>
<protein>
    <submittedName>
        <fullName evidence="1">Uncharacterized protein</fullName>
    </submittedName>
</protein>
<dbReference type="AlphaFoldDB" id="A0A8T0HQF4"/>